<protein>
    <recommendedName>
        <fullName evidence="7">GDSL esterase/lipase</fullName>
    </recommendedName>
</protein>
<dbReference type="Gene3D" id="3.40.50.1110">
    <property type="entry name" value="SGNH hydrolase"/>
    <property type="match status" value="1"/>
</dbReference>
<evidence type="ECO:0000256" key="4">
    <source>
        <dbReference type="SAM" id="SignalP"/>
    </source>
</evidence>
<keyword evidence="3" id="KW-1133">Transmembrane helix</keyword>
<organism evidence="5 6">
    <name type="scientific">Canna indica</name>
    <name type="common">Indian-shot</name>
    <dbReference type="NCBI Taxonomy" id="4628"/>
    <lineage>
        <taxon>Eukaryota</taxon>
        <taxon>Viridiplantae</taxon>
        <taxon>Streptophyta</taxon>
        <taxon>Embryophyta</taxon>
        <taxon>Tracheophyta</taxon>
        <taxon>Spermatophyta</taxon>
        <taxon>Magnoliopsida</taxon>
        <taxon>Liliopsida</taxon>
        <taxon>Zingiberales</taxon>
        <taxon>Cannaceae</taxon>
        <taxon>Canna</taxon>
    </lineage>
</organism>
<dbReference type="Proteomes" id="UP001327560">
    <property type="component" value="Chromosome 4"/>
</dbReference>
<dbReference type="PANTHER" id="PTHR22835:SF275">
    <property type="entry name" value="OS01G0331100 PROTEIN"/>
    <property type="match status" value="1"/>
</dbReference>
<comment type="similarity">
    <text evidence="1">Belongs to the 'GDSL' lipolytic enzyme family.</text>
</comment>
<evidence type="ECO:0008006" key="7">
    <source>
        <dbReference type="Google" id="ProtNLM"/>
    </source>
</evidence>
<keyword evidence="3" id="KW-0472">Membrane</keyword>
<evidence type="ECO:0000313" key="5">
    <source>
        <dbReference type="EMBL" id="WOL03242.1"/>
    </source>
</evidence>
<keyword evidence="3" id="KW-0812">Transmembrane</keyword>
<dbReference type="Pfam" id="PF00657">
    <property type="entry name" value="Lipase_GDSL"/>
    <property type="match status" value="1"/>
</dbReference>
<name>A0AAQ3KB30_9LILI</name>
<keyword evidence="2" id="KW-0325">Glycoprotein</keyword>
<dbReference type="PANTHER" id="PTHR22835">
    <property type="entry name" value="ZINC FINGER FYVE DOMAIN CONTAINING PROTEIN"/>
    <property type="match status" value="1"/>
</dbReference>
<evidence type="ECO:0000256" key="2">
    <source>
        <dbReference type="ARBA" id="ARBA00023180"/>
    </source>
</evidence>
<evidence type="ECO:0000256" key="1">
    <source>
        <dbReference type="ARBA" id="ARBA00008668"/>
    </source>
</evidence>
<sequence>MPVAATRPPYVLGILSSLLLLLLQILLSAPPVEPACARRPVIFNFGASNSDTGGLAAGLGYIFPQQEGRAFFHHSSGRLCDGRLVIDFLCESLNTSYLRPYMEPLGSDFSNGANFAVAGSKTRPSDMPFALAVQVRQFHRFKMRSLELIAQGESLNTSYLSPYMEPLGSDFSNGANFAIAGSKTRPSNMPFALAIQVMQFRRFKMRSLELIAQGESLNTSYLSPYMEPLGSDFSNGANFAIAGSKTRPSNMPFALAIQVMQFRRFKMRSLELIAQDIYSIRFASFDWFDQSDQTNPEISDMSKVTALKPQKQEFAGRISVLCKDTDSDVLALVTVTALLIIIYIIPCESFTTYILRAHLKPSHHSSARINVSELTQEKPQLLLEPSQLLLILEQRCRCYTLLLLLEIECLPHFICSLCRPQS</sequence>
<dbReference type="InterPro" id="IPR036514">
    <property type="entry name" value="SGNH_hydro_sf"/>
</dbReference>
<dbReference type="AlphaFoldDB" id="A0AAQ3KB30"/>
<feature type="chain" id="PRO_5042862803" description="GDSL esterase/lipase" evidence="4">
    <location>
        <begin position="38"/>
        <end position="422"/>
    </location>
</feature>
<keyword evidence="4" id="KW-0732">Signal</keyword>
<evidence type="ECO:0000313" key="6">
    <source>
        <dbReference type="Proteomes" id="UP001327560"/>
    </source>
</evidence>
<evidence type="ECO:0000256" key="3">
    <source>
        <dbReference type="SAM" id="Phobius"/>
    </source>
</evidence>
<keyword evidence="6" id="KW-1185">Reference proteome</keyword>
<reference evidence="5 6" key="1">
    <citation type="submission" date="2023-10" db="EMBL/GenBank/DDBJ databases">
        <title>Chromosome-scale genome assembly provides insights into flower coloration mechanisms of Canna indica.</title>
        <authorList>
            <person name="Li C."/>
        </authorList>
    </citation>
    <scope>NUCLEOTIDE SEQUENCE [LARGE SCALE GENOMIC DNA]</scope>
    <source>
        <tissue evidence="5">Flower</tissue>
    </source>
</reference>
<dbReference type="GO" id="GO:0016788">
    <property type="term" value="F:hydrolase activity, acting on ester bonds"/>
    <property type="evidence" value="ECO:0007669"/>
    <property type="project" value="InterPro"/>
</dbReference>
<feature type="transmembrane region" description="Helical" evidence="3">
    <location>
        <begin position="329"/>
        <end position="355"/>
    </location>
</feature>
<gene>
    <name evidence="5" type="ORF">Cni_G11962</name>
</gene>
<proteinExistence type="inferred from homology"/>
<dbReference type="InterPro" id="IPR001087">
    <property type="entry name" value="GDSL"/>
</dbReference>
<accession>A0AAQ3KB30</accession>
<dbReference type="EMBL" id="CP136893">
    <property type="protein sequence ID" value="WOL03242.1"/>
    <property type="molecule type" value="Genomic_DNA"/>
</dbReference>
<feature type="signal peptide" evidence="4">
    <location>
        <begin position="1"/>
        <end position="37"/>
    </location>
</feature>